<dbReference type="SUPFAM" id="SSF48439">
    <property type="entry name" value="Protein prenylyltransferase"/>
    <property type="match status" value="1"/>
</dbReference>
<dbReference type="InterPro" id="IPR002088">
    <property type="entry name" value="Prenyl_trans_a"/>
</dbReference>
<evidence type="ECO:0008006" key="7">
    <source>
        <dbReference type="Google" id="ProtNLM"/>
    </source>
</evidence>
<dbReference type="OrthoDB" id="1924260at2759"/>
<dbReference type="GO" id="GO:0005737">
    <property type="term" value="C:cytoplasm"/>
    <property type="evidence" value="ECO:0007669"/>
    <property type="project" value="TreeGrafter"/>
</dbReference>
<gene>
    <name evidence="5" type="ORF">INT47_007947</name>
</gene>
<dbReference type="PANTHER" id="PTHR11129:SF3">
    <property type="entry name" value="PROTEIN PRENYLTRANSFERASE ALPHA SUBUNIT REPEAT-CONTAINING PROTEIN 1"/>
    <property type="match status" value="1"/>
</dbReference>
<dbReference type="Pfam" id="PF01239">
    <property type="entry name" value="PPTA"/>
    <property type="match status" value="4"/>
</dbReference>
<reference evidence="5" key="1">
    <citation type="submission" date="2020-12" db="EMBL/GenBank/DDBJ databases">
        <title>Metabolic potential, ecology and presence of endohyphal bacteria is reflected in genomic diversity of Mucoromycotina.</title>
        <authorList>
            <person name="Muszewska A."/>
            <person name="Okrasinska A."/>
            <person name="Steczkiewicz K."/>
            <person name="Drgas O."/>
            <person name="Orlowska M."/>
            <person name="Perlinska-Lenart U."/>
            <person name="Aleksandrzak-Piekarczyk T."/>
            <person name="Szatraj K."/>
            <person name="Zielenkiewicz U."/>
            <person name="Pilsyk S."/>
            <person name="Malc E."/>
            <person name="Mieczkowski P."/>
            <person name="Kruszewska J.S."/>
            <person name="Biernat P."/>
            <person name="Pawlowska J."/>
        </authorList>
    </citation>
    <scope>NUCLEOTIDE SEQUENCE</scope>
    <source>
        <strain evidence="5">WA0000017839</strain>
    </source>
</reference>
<dbReference type="PROSITE" id="PS51147">
    <property type="entry name" value="PFTA"/>
    <property type="match status" value="1"/>
</dbReference>
<dbReference type="GO" id="GO:0008318">
    <property type="term" value="F:protein prenyltransferase activity"/>
    <property type="evidence" value="ECO:0007669"/>
    <property type="project" value="InterPro"/>
</dbReference>
<evidence type="ECO:0000256" key="3">
    <source>
        <dbReference type="ARBA" id="ARBA00022679"/>
    </source>
</evidence>
<evidence type="ECO:0000313" key="5">
    <source>
        <dbReference type="EMBL" id="KAG2197713.1"/>
    </source>
</evidence>
<name>A0A8H7QTY5_9FUNG</name>
<sequence length="327" mass="39037">MFVQGQLYEKLSKAISENEIDELGLLPMMPEAKELPMESQKYYPLVVVESKLGISKSDLVVLLKEAHAKFINLPKDSYKDLEQVTRIMILLKPDNYTAMNRRKELILLGHIDLRQELSLIELIFTIPKHSKSSVAWYHRQWIFTNFNRIELSVDNELKLCTTASTSYPRNYYSWNYRHWILCTYCTQDLPFIEHEYKSTCHWIETHISDYSGFQYLQHLMVMLEFDHKKTEMDQHLYWLNGLIIKYPGHESLWCHRRFCSNMFIHSSDYCNLQHVFILNILNDTFKDQSLSDDLNDMVMQKEFALKFGLWQSLLVSDIRILFYQLIY</sequence>
<keyword evidence="4" id="KW-0677">Repeat</keyword>
<keyword evidence="2" id="KW-0637">Prenyltransferase</keyword>
<evidence type="ECO:0000256" key="1">
    <source>
        <dbReference type="ARBA" id="ARBA00006734"/>
    </source>
</evidence>
<accession>A0A8H7QTY5</accession>
<organism evidence="5 6">
    <name type="scientific">Mucor saturninus</name>
    <dbReference type="NCBI Taxonomy" id="64648"/>
    <lineage>
        <taxon>Eukaryota</taxon>
        <taxon>Fungi</taxon>
        <taxon>Fungi incertae sedis</taxon>
        <taxon>Mucoromycota</taxon>
        <taxon>Mucoromycotina</taxon>
        <taxon>Mucoromycetes</taxon>
        <taxon>Mucorales</taxon>
        <taxon>Mucorineae</taxon>
        <taxon>Mucoraceae</taxon>
        <taxon>Mucor</taxon>
    </lineage>
</organism>
<evidence type="ECO:0000313" key="6">
    <source>
        <dbReference type="Proteomes" id="UP000603453"/>
    </source>
</evidence>
<protein>
    <recommendedName>
        <fullName evidence="7">Protein prenyltransferase alpha subunit repeat-containing protein 1</fullName>
    </recommendedName>
</protein>
<comment type="similarity">
    <text evidence="1">Belongs to the protein prenyltransferase subunit alpha family.</text>
</comment>
<evidence type="ECO:0000256" key="2">
    <source>
        <dbReference type="ARBA" id="ARBA00022602"/>
    </source>
</evidence>
<dbReference type="Proteomes" id="UP000603453">
    <property type="component" value="Unassembled WGS sequence"/>
</dbReference>
<proteinExistence type="inferred from homology"/>
<evidence type="ECO:0000256" key="4">
    <source>
        <dbReference type="ARBA" id="ARBA00022737"/>
    </source>
</evidence>
<comment type="caution">
    <text evidence="5">The sequence shown here is derived from an EMBL/GenBank/DDBJ whole genome shotgun (WGS) entry which is preliminary data.</text>
</comment>
<dbReference type="PANTHER" id="PTHR11129">
    <property type="entry name" value="PROTEIN FARNESYLTRANSFERASE ALPHA SUBUNIT/RAB GERANYLGERANYL TRANSFERASE ALPHA SUBUNIT"/>
    <property type="match status" value="1"/>
</dbReference>
<keyword evidence="3" id="KW-0808">Transferase</keyword>
<keyword evidence="6" id="KW-1185">Reference proteome</keyword>
<dbReference type="AlphaFoldDB" id="A0A8H7QTY5"/>
<dbReference type="EMBL" id="JAEPRD010000123">
    <property type="protein sequence ID" value="KAG2197713.1"/>
    <property type="molecule type" value="Genomic_DNA"/>
</dbReference>
<dbReference type="Gene3D" id="1.25.40.120">
    <property type="entry name" value="Protein prenylyltransferase"/>
    <property type="match status" value="1"/>
</dbReference>